<dbReference type="AlphaFoldDB" id="A0AAE0ICM9"/>
<dbReference type="SUPFAM" id="SSF54427">
    <property type="entry name" value="NTF2-like"/>
    <property type="match status" value="1"/>
</dbReference>
<gene>
    <name evidence="1" type="ORF">B0H66DRAFT_207049</name>
</gene>
<dbReference type="PANTHER" id="PTHR39401">
    <property type="entry name" value="SNOAL-LIKE DOMAIN-CONTAINING PROTEIN"/>
    <property type="match status" value="1"/>
</dbReference>
<dbReference type="InterPro" id="IPR032710">
    <property type="entry name" value="NTF2-like_dom_sf"/>
</dbReference>
<protein>
    <recommendedName>
        <fullName evidence="3">SnoaL-like domain-containing protein</fullName>
    </recommendedName>
</protein>
<dbReference type="EMBL" id="JAUEDM010000003">
    <property type="protein sequence ID" value="KAK3322523.1"/>
    <property type="molecule type" value="Genomic_DNA"/>
</dbReference>
<keyword evidence="2" id="KW-1185">Reference proteome</keyword>
<evidence type="ECO:0000313" key="2">
    <source>
        <dbReference type="Proteomes" id="UP001283341"/>
    </source>
</evidence>
<evidence type="ECO:0000313" key="1">
    <source>
        <dbReference type="EMBL" id="KAK3322523.1"/>
    </source>
</evidence>
<comment type="caution">
    <text evidence="1">The sequence shown here is derived from an EMBL/GenBank/DDBJ whole genome shotgun (WGS) entry which is preliminary data.</text>
</comment>
<dbReference type="Proteomes" id="UP001283341">
    <property type="component" value="Unassembled WGS sequence"/>
</dbReference>
<evidence type="ECO:0008006" key="3">
    <source>
        <dbReference type="Google" id="ProtNLM"/>
    </source>
</evidence>
<accession>A0AAE0ICM9</accession>
<name>A0AAE0ICM9_9PEZI</name>
<dbReference type="PANTHER" id="PTHR39401:SF1">
    <property type="entry name" value="SNOAL-LIKE DOMAIN-CONTAINING PROTEIN"/>
    <property type="match status" value="1"/>
</dbReference>
<organism evidence="1 2">
    <name type="scientific">Apodospora peruviana</name>
    <dbReference type="NCBI Taxonomy" id="516989"/>
    <lineage>
        <taxon>Eukaryota</taxon>
        <taxon>Fungi</taxon>
        <taxon>Dikarya</taxon>
        <taxon>Ascomycota</taxon>
        <taxon>Pezizomycotina</taxon>
        <taxon>Sordariomycetes</taxon>
        <taxon>Sordariomycetidae</taxon>
        <taxon>Sordariales</taxon>
        <taxon>Lasiosphaeriaceae</taxon>
        <taxon>Apodospora</taxon>
    </lineage>
</organism>
<reference evidence="1" key="2">
    <citation type="submission" date="2023-06" db="EMBL/GenBank/DDBJ databases">
        <authorList>
            <consortium name="Lawrence Berkeley National Laboratory"/>
            <person name="Haridas S."/>
            <person name="Hensen N."/>
            <person name="Bonometti L."/>
            <person name="Westerberg I."/>
            <person name="Brannstrom I.O."/>
            <person name="Guillou S."/>
            <person name="Cros-Aarteil S."/>
            <person name="Calhoun S."/>
            <person name="Kuo A."/>
            <person name="Mondo S."/>
            <person name="Pangilinan J."/>
            <person name="Riley R."/>
            <person name="Labutti K."/>
            <person name="Andreopoulos B."/>
            <person name="Lipzen A."/>
            <person name="Chen C."/>
            <person name="Yanf M."/>
            <person name="Daum C."/>
            <person name="Ng V."/>
            <person name="Clum A."/>
            <person name="Steindorff A."/>
            <person name="Ohm R."/>
            <person name="Martin F."/>
            <person name="Silar P."/>
            <person name="Natvig D."/>
            <person name="Lalanne C."/>
            <person name="Gautier V."/>
            <person name="Ament-Velasquez S.L."/>
            <person name="Kruys A."/>
            <person name="Hutchinson M.I."/>
            <person name="Powell A.J."/>
            <person name="Barry K."/>
            <person name="Miller A.N."/>
            <person name="Grigoriev I.V."/>
            <person name="Debuchy R."/>
            <person name="Gladieux P."/>
            <person name="Thoren M.H."/>
            <person name="Johannesson H."/>
        </authorList>
    </citation>
    <scope>NUCLEOTIDE SEQUENCE</scope>
    <source>
        <strain evidence="1">CBS 118394</strain>
    </source>
</reference>
<sequence>MSSPDSVEDLDWEYEPYYPTNVEVPQIVKDFIKIFFKTSDTPGATDEWTAHFHDDAVLVMGKSKAYRKDEIRKLRVGMWDKVEARKHRVRKLFASNFTEEEESKTTLECMMFGDVQYRLKMGERVQVDWAAHAKLEKRESSCSELPPWGFKYYRVFLQT</sequence>
<reference evidence="1" key="1">
    <citation type="journal article" date="2023" name="Mol. Phylogenet. Evol.">
        <title>Genome-scale phylogeny and comparative genomics of the fungal order Sordariales.</title>
        <authorList>
            <person name="Hensen N."/>
            <person name="Bonometti L."/>
            <person name="Westerberg I."/>
            <person name="Brannstrom I.O."/>
            <person name="Guillou S."/>
            <person name="Cros-Aarteil S."/>
            <person name="Calhoun S."/>
            <person name="Haridas S."/>
            <person name="Kuo A."/>
            <person name="Mondo S."/>
            <person name="Pangilinan J."/>
            <person name="Riley R."/>
            <person name="LaButti K."/>
            <person name="Andreopoulos B."/>
            <person name="Lipzen A."/>
            <person name="Chen C."/>
            <person name="Yan M."/>
            <person name="Daum C."/>
            <person name="Ng V."/>
            <person name="Clum A."/>
            <person name="Steindorff A."/>
            <person name="Ohm R.A."/>
            <person name="Martin F."/>
            <person name="Silar P."/>
            <person name="Natvig D.O."/>
            <person name="Lalanne C."/>
            <person name="Gautier V."/>
            <person name="Ament-Velasquez S.L."/>
            <person name="Kruys A."/>
            <person name="Hutchinson M.I."/>
            <person name="Powell A.J."/>
            <person name="Barry K."/>
            <person name="Miller A.N."/>
            <person name="Grigoriev I.V."/>
            <person name="Debuchy R."/>
            <person name="Gladieux P."/>
            <person name="Hiltunen Thoren M."/>
            <person name="Johannesson H."/>
        </authorList>
    </citation>
    <scope>NUCLEOTIDE SEQUENCE</scope>
    <source>
        <strain evidence="1">CBS 118394</strain>
    </source>
</reference>
<proteinExistence type="predicted"/>